<keyword evidence="2" id="KW-1185">Reference proteome</keyword>
<dbReference type="AlphaFoldDB" id="A0A8J3CG48"/>
<dbReference type="InterPro" id="IPR023214">
    <property type="entry name" value="HAD_sf"/>
</dbReference>
<sequence>MAEICAPMSGAVNLLDSLRHRVKLGIITNGFTQLQRVRLAATGLQKHFDILVISEEVGVAKPDARIFDHALSLMGSPARERVLMVGDTLESDILGGLNAGMTTCWVNSNGKIASENIRPHHEVNSLTALKALLLGHI</sequence>
<dbReference type="InterPro" id="IPR052550">
    <property type="entry name" value="Pyrimidine_5'-ntase_YjjG"/>
</dbReference>
<dbReference type="CDD" id="cd04305">
    <property type="entry name" value="HAD_Neu5Ac-Pase_like"/>
    <property type="match status" value="1"/>
</dbReference>
<dbReference type="PANTHER" id="PTHR47478:SF1">
    <property type="entry name" value="PYRIMIDINE 5'-NUCLEOTIDASE YJJG"/>
    <property type="match status" value="1"/>
</dbReference>
<dbReference type="NCBIfam" id="TIGR01509">
    <property type="entry name" value="HAD-SF-IA-v3"/>
    <property type="match status" value="1"/>
</dbReference>
<dbReference type="NCBIfam" id="TIGR01549">
    <property type="entry name" value="HAD-SF-IA-v1"/>
    <property type="match status" value="1"/>
</dbReference>
<evidence type="ECO:0000313" key="2">
    <source>
        <dbReference type="Proteomes" id="UP000614287"/>
    </source>
</evidence>
<dbReference type="NCBIfam" id="NF006976">
    <property type="entry name" value="PRK09449.1"/>
    <property type="match status" value="1"/>
</dbReference>
<organism evidence="1 2">
    <name type="scientific">Formosimonas limnophila</name>
    <dbReference type="NCBI Taxonomy" id="1384487"/>
    <lineage>
        <taxon>Bacteria</taxon>
        <taxon>Pseudomonadati</taxon>
        <taxon>Pseudomonadota</taxon>
        <taxon>Betaproteobacteria</taxon>
        <taxon>Burkholderiales</taxon>
        <taxon>Burkholderiaceae</taxon>
        <taxon>Formosimonas</taxon>
    </lineage>
</organism>
<reference evidence="1" key="1">
    <citation type="journal article" date="2014" name="Int. J. Syst. Evol. Microbiol.">
        <title>Complete genome sequence of Corynebacterium casei LMG S-19264T (=DSM 44701T), isolated from a smear-ripened cheese.</title>
        <authorList>
            <consortium name="US DOE Joint Genome Institute (JGI-PGF)"/>
            <person name="Walter F."/>
            <person name="Albersmeier A."/>
            <person name="Kalinowski J."/>
            <person name="Ruckert C."/>
        </authorList>
    </citation>
    <scope>NUCLEOTIDE SEQUENCE</scope>
    <source>
        <strain evidence="1">KCTC 32501</strain>
    </source>
</reference>
<dbReference type="PRINTS" id="PR00413">
    <property type="entry name" value="HADHALOGNASE"/>
</dbReference>
<name>A0A8J3CG48_9BURK</name>
<dbReference type="EMBL" id="BMZG01000003">
    <property type="protein sequence ID" value="GHA68391.1"/>
    <property type="molecule type" value="Genomic_DNA"/>
</dbReference>
<dbReference type="Pfam" id="PF00702">
    <property type="entry name" value="Hydrolase"/>
    <property type="match status" value="1"/>
</dbReference>
<dbReference type="Gene3D" id="3.40.50.1000">
    <property type="entry name" value="HAD superfamily/HAD-like"/>
    <property type="match status" value="1"/>
</dbReference>
<dbReference type="Proteomes" id="UP000614287">
    <property type="component" value="Unassembled WGS sequence"/>
</dbReference>
<dbReference type="InterPro" id="IPR036412">
    <property type="entry name" value="HAD-like_sf"/>
</dbReference>
<evidence type="ECO:0000313" key="1">
    <source>
        <dbReference type="EMBL" id="GHA68391.1"/>
    </source>
</evidence>
<dbReference type="SUPFAM" id="SSF56784">
    <property type="entry name" value="HAD-like"/>
    <property type="match status" value="1"/>
</dbReference>
<protein>
    <submittedName>
        <fullName evidence="1">Uncharacterized protein</fullName>
    </submittedName>
</protein>
<comment type="caution">
    <text evidence="1">The sequence shown here is derived from an EMBL/GenBank/DDBJ whole genome shotgun (WGS) entry which is preliminary data.</text>
</comment>
<dbReference type="PANTHER" id="PTHR47478">
    <property type="match status" value="1"/>
</dbReference>
<reference evidence="1" key="2">
    <citation type="submission" date="2020-09" db="EMBL/GenBank/DDBJ databases">
        <authorList>
            <person name="Sun Q."/>
            <person name="Kim S."/>
        </authorList>
    </citation>
    <scope>NUCLEOTIDE SEQUENCE</scope>
    <source>
        <strain evidence="1">KCTC 32501</strain>
    </source>
</reference>
<proteinExistence type="predicted"/>
<accession>A0A8J3CG48</accession>
<gene>
    <name evidence="1" type="ORF">GCM10009007_06390</name>
</gene>
<dbReference type="InterPro" id="IPR006439">
    <property type="entry name" value="HAD-SF_hydro_IA"/>
</dbReference>